<dbReference type="Gene3D" id="3.40.50.410">
    <property type="entry name" value="von Willebrand factor, type A domain"/>
    <property type="match status" value="1"/>
</dbReference>
<evidence type="ECO:0000259" key="1">
    <source>
        <dbReference type="Pfam" id="PF11443"/>
    </source>
</evidence>
<feature type="domain" description="DUF7788" evidence="2">
    <location>
        <begin position="501"/>
        <end position="722"/>
    </location>
</feature>
<proteinExistence type="predicted"/>
<dbReference type="AlphaFoldDB" id="J4GG98"/>
<dbReference type="Pfam" id="PF25043">
    <property type="entry name" value="DUF7788"/>
    <property type="match status" value="1"/>
</dbReference>
<name>J4GG98_9APHY</name>
<gene>
    <name evidence="3" type="ORF">FIBRA_08037</name>
</gene>
<dbReference type="Proteomes" id="UP000006352">
    <property type="component" value="Unassembled WGS sequence"/>
</dbReference>
<dbReference type="InterPro" id="IPR036465">
    <property type="entry name" value="vWFA_dom_sf"/>
</dbReference>
<dbReference type="Pfam" id="PF11443">
    <property type="entry name" value="DUF2828"/>
    <property type="match status" value="1"/>
</dbReference>
<dbReference type="RefSeq" id="XP_012185086.1">
    <property type="nucleotide sequence ID" value="XM_012329696.1"/>
</dbReference>
<evidence type="ECO:0000259" key="2">
    <source>
        <dbReference type="Pfam" id="PF25043"/>
    </source>
</evidence>
<sequence>MATTVSAVATTQKFTLPYIPELFNPNFLDILLPAALQVAPEKSVDAPKPHNAMMNALNSTAHRTLTENNAPTYDSTLDPTLDAFQGLTSWSDYEYMSALLTKSWEVDPLLTLRLIWQLRSIHEGKGEKEAFYRYVHFPIRCLMHLTYSQRFGWLYKHHPRTAISNLSMLVVPVCPHKKKRELSFAHGYWKDLLNILALATTDELESSNATFLHYPRQPFCHRNERGKKAGGNEQVDEMKAKAKRVRMAEERHEILVKRLKDPKYRALFIAVARLFSAQLIADMNVMWESIHLTPEADRIALYKKISLAGKWSPSPGASHDRHTNIATAVAILLHHSCGLVKQPFPSSLASFDAAHTAANVEQALVLRSYYQRWIISRLREITLVPEPLMSANKWSSIRYNRVASVCMKNNTAQFYRRDAERFEQYLMDVESGKKTISGATLLPHEILKTIVNLSNDIRRADTKSRELQKFRKSLAEMQIRTLEAQWNALVARVKGFGSLDNALAICDVSESMMSLDMCFTRGKEPPRPLYPAIALSILLARVANPPFRDGFITFSQAPQFVKLDPALSLKDTMGLMKSSAWGMNTDFNAVFLKLLLPLAVKNKVPKEDMIKRLFVFSDMQFDDARRHDLNSDESDWKTNHDHIVEAYAEAGYDIPQIVYWNLAHHATTDVTAEREGVALVNGFSPSMLKMFMGEEKGGEEEEEAGWELVEVFNPLNVMRKAVMRPAYDGLVVVD</sequence>
<dbReference type="PANTHER" id="PTHR31373:SF27">
    <property type="entry name" value="TROVE DOMAIN-CONTAINING PROTEIN"/>
    <property type="match status" value="1"/>
</dbReference>
<dbReference type="EMBL" id="HE797207">
    <property type="protein sequence ID" value="CCM05803.1"/>
    <property type="molecule type" value="Genomic_DNA"/>
</dbReference>
<accession>J4GG98</accession>
<dbReference type="PANTHER" id="PTHR31373">
    <property type="entry name" value="OS06G0652100 PROTEIN"/>
    <property type="match status" value="1"/>
</dbReference>
<reference evidence="3 4" key="1">
    <citation type="journal article" date="2012" name="Appl. Environ. Microbiol.">
        <title>Short-read sequencing for genomic analysis of the brown rot fungus Fibroporia radiculosa.</title>
        <authorList>
            <person name="Tang J.D."/>
            <person name="Perkins A.D."/>
            <person name="Sonstegard T.S."/>
            <person name="Schroeder S.G."/>
            <person name="Burgess S.C."/>
            <person name="Diehl S.V."/>
        </authorList>
    </citation>
    <scope>NUCLEOTIDE SEQUENCE [LARGE SCALE GENOMIC DNA]</scope>
    <source>
        <strain evidence="3 4">TFFH 294</strain>
    </source>
</reference>
<dbReference type="SUPFAM" id="SSF53300">
    <property type="entry name" value="vWA-like"/>
    <property type="match status" value="1"/>
</dbReference>
<dbReference type="InterPro" id="IPR056690">
    <property type="entry name" value="DUF7788"/>
</dbReference>
<dbReference type="GeneID" id="24100714"/>
<dbReference type="PIRSF" id="PIRSF015417">
    <property type="entry name" value="T31B5_30_vWA"/>
    <property type="match status" value="1"/>
</dbReference>
<feature type="domain" description="DUF2828" evidence="1">
    <location>
        <begin position="66"/>
        <end position="499"/>
    </location>
</feature>
<organism evidence="3 4">
    <name type="scientific">Fibroporia radiculosa</name>
    <dbReference type="NCBI Taxonomy" id="599839"/>
    <lineage>
        <taxon>Eukaryota</taxon>
        <taxon>Fungi</taxon>
        <taxon>Dikarya</taxon>
        <taxon>Basidiomycota</taxon>
        <taxon>Agaricomycotina</taxon>
        <taxon>Agaricomycetes</taxon>
        <taxon>Polyporales</taxon>
        <taxon>Fibroporiaceae</taxon>
        <taxon>Fibroporia</taxon>
    </lineage>
</organism>
<evidence type="ECO:0000313" key="3">
    <source>
        <dbReference type="EMBL" id="CCM05803.1"/>
    </source>
</evidence>
<dbReference type="InterPro" id="IPR058580">
    <property type="entry name" value="DUF2828"/>
</dbReference>
<protein>
    <submittedName>
        <fullName evidence="3">Uncharacterized protein</fullName>
    </submittedName>
</protein>
<dbReference type="OrthoDB" id="1149618at2759"/>
<dbReference type="InParanoid" id="J4GG98"/>
<dbReference type="InterPro" id="IPR011205">
    <property type="entry name" value="UCP015417_vWA"/>
</dbReference>
<evidence type="ECO:0000313" key="4">
    <source>
        <dbReference type="Proteomes" id="UP000006352"/>
    </source>
</evidence>
<keyword evidence="4" id="KW-1185">Reference proteome</keyword>
<dbReference type="HOGENOM" id="CLU_011744_0_0_1"/>